<dbReference type="Proteomes" id="UP000754883">
    <property type="component" value="Unassembled WGS sequence"/>
</dbReference>
<evidence type="ECO:0000259" key="2">
    <source>
        <dbReference type="Pfam" id="PF13254"/>
    </source>
</evidence>
<dbReference type="GO" id="GO:0005737">
    <property type="term" value="C:cytoplasm"/>
    <property type="evidence" value="ECO:0007669"/>
    <property type="project" value="TreeGrafter"/>
</dbReference>
<dbReference type="GO" id="GO:0015629">
    <property type="term" value="C:actin cytoskeleton"/>
    <property type="evidence" value="ECO:0007669"/>
    <property type="project" value="TreeGrafter"/>
</dbReference>
<feature type="compositionally biased region" description="Polar residues" evidence="1">
    <location>
        <begin position="878"/>
        <end position="894"/>
    </location>
</feature>
<dbReference type="InterPro" id="IPR007122">
    <property type="entry name" value="Villin/Gelsolin"/>
</dbReference>
<dbReference type="SMART" id="SM00262">
    <property type="entry name" value="GEL"/>
    <property type="match status" value="3"/>
</dbReference>
<dbReference type="GO" id="GO:0008154">
    <property type="term" value="P:actin polymerization or depolymerization"/>
    <property type="evidence" value="ECO:0007669"/>
    <property type="project" value="TreeGrafter"/>
</dbReference>
<feature type="compositionally biased region" description="Polar residues" evidence="1">
    <location>
        <begin position="51"/>
        <end position="69"/>
    </location>
</feature>
<feature type="compositionally biased region" description="Polar residues" evidence="1">
    <location>
        <begin position="827"/>
        <end position="841"/>
    </location>
</feature>
<dbReference type="GO" id="GO:0005546">
    <property type="term" value="F:phosphatidylinositol-4,5-bisphosphate binding"/>
    <property type="evidence" value="ECO:0007669"/>
    <property type="project" value="TreeGrafter"/>
</dbReference>
<feature type="compositionally biased region" description="Low complexity" evidence="1">
    <location>
        <begin position="287"/>
        <end position="301"/>
    </location>
</feature>
<feature type="region of interest" description="Disordered" evidence="1">
    <location>
        <begin position="1"/>
        <end position="598"/>
    </location>
</feature>
<feature type="domain" description="DUF7904" evidence="3">
    <location>
        <begin position="1220"/>
        <end position="1318"/>
    </location>
</feature>
<feature type="compositionally biased region" description="Polar residues" evidence="1">
    <location>
        <begin position="335"/>
        <end position="364"/>
    </location>
</feature>
<feature type="compositionally biased region" description="Low complexity" evidence="1">
    <location>
        <begin position="252"/>
        <end position="266"/>
    </location>
</feature>
<dbReference type="SUPFAM" id="SSF55753">
    <property type="entry name" value="Actin depolymerizing proteins"/>
    <property type="match status" value="3"/>
</dbReference>
<dbReference type="PANTHER" id="PTHR11977">
    <property type="entry name" value="VILLIN"/>
    <property type="match status" value="1"/>
</dbReference>
<sequence length="1571" mass="169498">MSDEVSQFLEQVERLRGQQADEDEARAREHEEYLAAKRERQARREERARSISPQKSSPANTPSPRSSRQIARLPEASKLDSPTSKPIRSPYEQFSEAEAKSPPPMDLPSSTSPTKENEGLGSFETEKSTSDQRPSNRGSGLSWQKRPTSRNGPGGPRPLSMVATQNATQKSLVGSPASSEAQSATETSFSREQIAQSLGSKDPAWFRQTADRGLNSAAYRKNQVEDDERADPSSVKAQLPGMYAEPAKESAPEASSPIRRSIASPPALNPPRFDKPIDGSSSPTGHTRSPSGSPTRSTSPTKGMGGFVQSAMMKRSDSVKRWSVQSPPGLARANTLASNRSGHARDTSVSSSKPATLARGNSATPSSSVPVSPHDENDNNNDTTPRPSGTDTTMESKPDLGEGQDQPIPISPSRTMDPRRWSPTKGSWLESALNKPESPKPPQKPNNSTQPAWMAELNKNKSERAGPGHKHQVSIGGLMRSTPMGDAAKPNTTGLGGIYSPPPGGNRPTFGHRPQPSISKPVAEPSASKDEVDEVDNSEAAEEEQQAAGNTDSKQATTRSSVTSPPPLKPKPETPPKKDFRANLKPRPVQEGPKGTNELEFRRAFGSLRKAKTQNYVAPDELKNNILRGKAALNLTGGPQKSEIKDEFKDAILKKKDDFKKAQLEGKGITRTSSFDSEQPVPEGLARRAELGRPPIGLKKEPAPVPSRSPTIGGTDPKSPPASVPLGSSSPEPKQYPTETEVKKETPVPSKIQGRVGGSKLANRFNPALAGMLARGPPPMATEGGNTSRESARETQGAAEPTKPGPQLTHMTKGRARGPKRKAPSTAAPSQKAPVSTSSADIATKPSKIDVAPAALSPISPDREESLSSKLGGFEIYDNTSPVSSPPLSIQQQVAAKASLRGKISPPELRNTAATSKPAGVDTVQSPPFRRQTGSPDKETARPLSPLKPHKTGGDVSQPGSPKKLDAKRMSKFLDDSSLSSPKPETPRDTWKLGHQRAGSRSPVKRFDTPSSPAKRDEPPISPLKKDAALFSPVRRNEAPNSPPQREGFPSPPVKKEETPRCRSNSSFKSVGQETPSSLATRRELPSPQLKREETPRLTSESSFSPPRQVAPLNLASRNGSEARTSPSPGPKPLAFSPASPESSVRSARPLPNPPSRLVSPTKVPTPLPSPSKLTTEVSLLLNDFFGPSRPSGDCQVDATSVITQRPEVGAKVDTLGARMFQITGDGKKRPVDPQFGRTLFEREMYIVAHDFKDGSGRPMSETYFWAGDEVPESTIEDAQLFAAREARSLGGKLVKLRQGKESIRFLQALGDVIITRRGSSGKFDSLAPCMLCGRRYMGEVVFDEVDFAMASLCAGFPFVVSSGGNCFVWQGKGSTVDEVSCAKLVGMEITITGDLTALEEGNEPESFWRMFEAGTKPHSADHWRLKPNYDKYSARLFCSDAESRQQIYEISPFSQSDLSPFSIYVLDAFFEMYVIVGSKAQSQFTSFRNGLSFAQDYAILAASIEDRPFIPVSTVVLEGVPRDLKRVFRKWEDEKSPTVMNPPPATGGGLKRGRSLRVVSLTQALLALQQ</sequence>
<evidence type="ECO:0008006" key="6">
    <source>
        <dbReference type="Google" id="ProtNLM"/>
    </source>
</evidence>
<feature type="compositionally biased region" description="Basic and acidic residues" evidence="1">
    <location>
        <begin position="570"/>
        <end position="582"/>
    </location>
</feature>
<feature type="compositionally biased region" description="Low complexity" evidence="1">
    <location>
        <begin position="175"/>
        <end position="190"/>
    </location>
</feature>
<dbReference type="InterPro" id="IPR057226">
    <property type="entry name" value="DUF7904"/>
</dbReference>
<dbReference type="Pfam" id="PF13254">
    <property type="entry name" value="DUF4045"/>
    <property type="match status" value="1"/>
</dbReference>
<organism evidence="4 5">
    <name type="scientific">Clonostachys byssicola</name>
    <dbReference type="NCBI Taxonomy" id="160290"/>
    <lineage>
        <taxon>Eukaryota</taxon>
        <taxon>Fungi</taxon>
        <taxon>Dikarya</taxon>
        <taxon>Ascomycota</taxon>
        <taxon>Pezizomycotina</taxon>
        <taxon>Sordariomycetes</taxon>
        <taxon>Hypocreomycetidae</taxon>
        <taxon>Hypocreales</taxon>
        <taxon>Bionectriaceae</taxon>
        <taxon>Clonostachys</taxon>
    </lineage>
</organism>
<accession>A0A9N9UPJ3</accession>
<feature type="compositionally biased region" description="Polar residues" evidence="1">
    <location>
        <begin position="549"/>
        <end position="563"/>
    </location>
</feature>
<evidence type="ECO:0000256" key="1">
    <source>
        <dbReference type="SAM" id="MobiDB-lite"/>
    </source>
</evidence>
<gene>
    <name evidence="4" type="ORF">CBYS24578_00003510</name>
</gene>
<feature type="compositionally biased region" description="Polar residues" evidence="1">
    <location>
        <begin position="1097"/>
        <end position="1106"/>
    </location>
</feature>
<dbReference type="InterPro" id="IPR029006">
    <property type="entry name" value="ADF-H/Gelsolin-like_dom_sf"/>
</dbReference>
<feature type="compositionally biased region" description="Polar residues" evidence="1">
    <location>
        <begin position="1116"/>
        <end position="1127"/>
    </location>
</feature>
<dbReference type="OrthoDB" id="6375767at2759"/>
<proteinExistence type="predicted"/>
<evidence type="ECO:0000313" key="5">
    <source>
        <dbReference type="Proteomes" id="UP000754883"/>
    </source>
</evidence>
<evidence type="ECO:0000259" key="3">
    <source>
        <dbReference type="Pfam" id="PF25480"/>
    </source>
</evidence>
<evidence type="ECO:0000313" key="4">
    <source>
        <dbReference type="EMBL" id="CAG9998182.1"/>
    </source>
</evidence>
<keyword evidence="5" id="KW-1185">Reference proteome</keyword>
<comment type="caution">
    <text evidence="4">The sequence shown here is derived from an EMBL/GenBank/DDBJ whole genome shotgun (WGS) entry which is preliminary data.</text>
</comment>
<feature type="compositionally biased region" description="Polar residues" evidence="1">
    <location>
        <begin position="1062"/>
        <end position="1080"/>
    </location>
</feature>
<feature type="region of interest" description="Disordered" evidence="1">
    <location>
        <begin position="658"/>
        <end position="1172"/>
    </location>
</feature>
<feature type="compositionally biased region" description="Basic residues" evidence="1">
    <location>
        <begin position="812"/>
        <end position="823"/>
    </location>
</feature>
<feature type="compositionally biased region" description="Polar residues" evidence="1">
    <location>
        <begin position="131"/>
        <end position="151"/>
    </location>
</feature>
<feature type="compositionally biased region" description="Basic and acidic residues" evidence="1">
    <location>
        <begin position="25"/>
        <end position="49"/>
    </location>
</feature>
<feature type="domain" description="DUF4045" evidence="2">
    <location>
        <begin position="2"/>
        <end position="659"/>
    </location>
</feature>
<feature type="compositionally biased region" description="Acidic residues" evidence="1">
    <location>
        <begin position="531"/>
        <end position="545"/>
    </location>
</feature>
<reference evidence="4" key="1">
    <citation type="submission" date="2021-10" db="EMBL/GenBank/DDBJ databases">
        <authorList>
            <person name="Piombo E."/>
        </authorList>
    </citation>
    <scope>NUCLEOTIDE SEQUENCE</scope>
</reference>
<feature type="compositionally biased region" description="Basic and acidic residues" evidence="1">
    <location>
        <begin position="963"/>
        <end position="975"/>
    </location>
</feature>
<dbReference type="GO" id="GO:0051015">
    <property type="term" value="F:actin filament binding"/>
    <property type="evidence" value="ECO:0007669"/>
    <property type="project" value="InterPro"/>
</dbReference>
<name>A0A9N9UPJ3_9HYPO</name>
<dbReference type="InterPro" id="IPR025118">
    <property type="entry name" value="DUF4045"/>
</dbReference>
<feature type="compositionally biased region" description="Basic and acidic residues" evidence="1">
    <location>
        <begin position="1081"/>
        <end position="1096"/>
    </location>
</feature>
<dbReference type="Pfam" id="PF25480">
    <property type="entry name" value="DUF7904"/>
    <property type="match status" value="1"/>
</dbReference>
<dbReference type="GO" id="GO:0051016">
    <property type="term" value="P:barbed-end actin filament capping"/>
    <property type="evidence" value="ECO:0007669"/>
    <property type="project" value="TreeGrafter"/>
</dbReference>
<dbReference type="PANTHER" id="PTHR11977:SF133">
    <property type="entry name" value="DUF4045 DOMAIN-CONTAINING PROTEIN"/>
    <property type="match status" value="1"/>
</dbReference>
<dbReference type="GO" id="GO:0051014">
    <property type="term" value="P:actin filament severing"/>
    <property type="evidence" value="ECO:0007669"/>
    <property type="project" value="TreeGrafter"/>
</dbReference>
<dbReference type="EMBL" id="CABFNO020001546">
    <property type="protein sequence ID" value="CAG9998182.1"/>
    <property type="molecule type" value="Genomic_DNA"/>
</dbReference>
<feature type="compositionally biased region" description="Basic and acidic residues" evidence="1">
    <location>
        <begin position="1014"/>
        <end position="1028"/>
    </location>
</feature>
<feature type="compositionally biased region" description="Polar residues" evidence="1">
    <location>
        <begin position="162"/>
        <end position="172"/>
    </location>
</feature>
<protein>
    <recommendedName>
        <fullName evidence="6">Gelsolin repeat protein</fullName>
    </recommendedName>
</protein>
<dbReference type="Gene3D" id="3.40.20.10">
    <property type="entry name" value="Severin"/>
    <property type="match status" value="3"/>
</dbReference>
<feature type="compositionally biased region" description="Polar residues" evidence="1">
    <location>
        <begin position="380"/>
        <end position="393"/>
    </location>
</feature>